<keyword evidence="2" id="KW-0645">Protease</keyword>
<dbReference type="EMBL" id="FYEW01000002">
    <property type="protein sequence ID" value="SNC75993.1"/>
    <property type="molecule type" value="Genomic_DNA"/>
</dbReference>
<dbReference type="NCBIfam" id="NF047558">
    <property type="entry name" value="TPR_END_plus"/>
    <property type="match status" value="1"/>
</dbReference>
<keyword evidence="2" id="KW-0378">Hydrolase</keyword>
<keyword evidence="1" id="KW-0732">Signal</keyword>
<evidence type="ECO:0000256" key="1">
    <source>
        <dbReference type="SAM" id="SignalP"/>
    </source>
</evidence>
<gene>
    <name evidence="2" type="ORF">SAMN06265337_3158</name>
</gene>
<evidence type="ECO:0000313" key="3">
    <source>
        <dbReference type="Proteomes" id="UP000198131"/>
    </source>
</evidence>
<organism evidence="2 3">
    <name type="scientific">Hymenobacter gelipurpurascens</name>
    <dbReference type="NCBI Taxonomy" id="89968"/>
    <lineage>
        <taxon>Bacteria</taxon>
        <taxon>Pseudomonadati</taxon>
        <taxon>Bacteroidota</taxon>
        <taxon>Cytophagia</taxon>
        <taxon>Cytophagales</taxon>
        <taxon>Hymenobacteraceae</taxon>
        <taxon>Hymenobacter</taxon>
    </lineage>
</organism>
<dbReference type="GO" id="GO:0008233">
    <property type="term" value="F:peptidase activity"/>
    <property type="evidence" value="ECO:0007669"/>
    <property type="project" value="UniProtKB-KW"/>
</dbReference>
<dbReference type="AlphaFoldDB" id="A0A212UCS4"/>
<evidence type="ECO:0000313" key="2">
    <source>
        <dbReference type="EMBL" id="SNC75993.1"/>
    </source>
</evidence>
<dbReference type="InterPro" id="IPR019853">
    <property type="entry name" value="GldB-like"/>
</dbReference>
<dbReference type="GO" id="GO:0006508">
    <property type="term" value="P:proteolysis"/>
    <property type="evidence" value="ECO:0007669"/>
    <property type="project" value="UniProtKB-KW"/>
</dbReference>
<dbReference type="SUPFAM" id="SSF48452">
    <property type="entry name" value="TPR-like"/>
    <property type="match status" value="1"/>
</dbReference>
<sequence>MKRYLLSLCLLAASTAAFAQAPSRADSLITRAQQISKQKNYPEAIKAYQQVVKEPTAKPKYKAYSYYNIACYYGLQQDAPNALANLQKALDNGYVNAKHIAEDSDLELLHTHKQWPKLLARARELEEKTLIRRPEDAKLVTTDIDHFWKAYALAQRDTAHASAIFRREYFDKASVGLQDYYSLKIRNDNSFTKEILRRPQYYRSIEPTTRAIATEKPKIVAAFRRFQELYPAVQFQNIYFVVGGWVSGGTVSDAGLLIGADQTAGGPGVNTSELSLLQRNRCAPVSEMPTLMVHELVHRNQGPQNGTLLSYALNEGMADFVAELVTGKAGGANSRLLAYGNAHEKELWEAFKQEMLGTNSDNWIANGRQETPEKPCDLGYYVGYRIVQAFYNQASDKKQALADILSMRDPNTFLVQSGYESGLASR</sequence>
<dbReference type="Proteomes" id="UP000198131">
    <property type="component" value="Unassembled WGS sequence"/>
</dbReference>
<dbReference type="RefSeq" id="WP_088844448.1">
    <property type="nucleotide sequence ID" value="NZ_FYEW01000002.1"/>
</dbReference>
<accession>A0A212UCS4</accession>
<feature type="chain" id="PRO_5012713501" evidence="1">
    <location>
        <begin position="20"/>
        <end position="426"/>
    </location>
</feature>
<feature type="signal peptide" evidence="1">
    <location>
        <begin position="1"/>
        <end position="19"/>
    </location>
</feature>
<dbReference type="Gene3D" id="1.25.40.10">
    <property type="entry name" value="Tetratricopeptide repeat domain"/>
    <property type="match status" value="1"/>
</dbReference>
<dbReference type="Pfam" id="PF25594">
    <property type="entry name" value="GldB_lipo"/>
    <property type="match status" value="1"/>
</dbReference>
<name>A0A212UCS4_9BACT</name>
<dbReference type="InterPro" id="IPR011990">
    <property type="entry name" value="TPR-like_helical_dom_sf"/>
</dbReference>
<reference evidence="3" key="1">
    <citation type="submission" date="2017-06" db="EMBL/GenBank/DDBJ databases">
        <authorList>
            <person name="Varghese N."/>
            <person name="Submissions S."/>
        </authorList>
    </citation>
    <scope>NUCLEOTIDE SEQUENCE [LARGE SCALE GENOMIC DNA]</scope>
    <source>
        <strain evidence="3">DSM 11116</strain>
    </source>
</reference>
<protein>
    <submittedName>
        <fullName evidence="2">Predicted Zn-dependent protease</fullName>
    </submittedName>
</protein>
<proteinExistence type="predicted"/>
<keyword evidence="3" id="KW-1185">Reference proteome</keyword>
<dbReference type="OrthoDB" id="6402335at2"/>